<feature type="compositionally biased region" description="Pro residues" evidence="1">
    <location>
        <begin position="40"/>
        <end position="49"/>
    </location>
</feature>
<keyword evidence="3" id="KW-1185">Reference proteome</keyword>
<reference evidence="2 3" key="1">
    <citation type="journal article" date="2017" name="Curr. Biol.">
        <title>The Evolution of Venom by Co-option of Single-Copy Genes.</title>
        <authorList>
            <person name="Martinson E.O."/>
            <person name="Mrinalini"/>
            <person name="Kelkar Y.D."/>
            <person name="Chang C.H."/>
            <person name="Werren J.H."/>
        </authorList>
    </citation>
    <scope>NUCLEOTIDE SEQUENCE [LARGE SCALE GENOMIC DNA]</scope>
    <source>
        <strain evidence="2 3">Alberta</strain>
        <tissue evidence="2">Whole body</tissue>
    </source>
</reference>
<organism evidence="2 3">
    <name type="scientific">Trichomalopsis sarcophagae</name>
    <dbReference type="NCBI Taxonomy" id="543379"/>
    <lineage>
        <taxon>Eukaryota</taxon>
        <taxon>Metazoa</taxon>
        <taxon>Ecdysozoa</taxon>
        <taxon>Arthropoda</taxon>
        <taxon>Hexapoda</taxon>
        <taxon>Insecta</taxon>
        <taxon>Pterygota</taxon>
        <taxon>Neoptera</taxon>
        <taxon>Endopterygota</taxon>
        <taxon>Hymenoptera</taxon>
        <taxon>Apocrita</taxon>
        <taxon>Proctotrupomorpha</taxon>
        <taxon>Chalcidoidea</taxon>
        <taxon>Pteromalidae</taxon>
        <taxon>Pteromalinae</taxon>
        <taxon>Trichomalopsis</taxon>
    </lineage>
</organism>
<dbReference type="AlphaFoldDB" id="A0A232EEW5"/>
<evidence type="ECO:0000256" key="1">
    <source>
        <dbReference type="SAM" id="MobiDB-lite"/>
    </source>
</evidence>
<evidence type="ECO:0000313" key="2">
    <source>
        <dbReference type="EMBL" id="OXU16868.1"/>
    </source>
</evidence>
<name>A0A232EEW5_9HYME</name>
<dbReference type="EMBL" id="NNAY01005221">
    <property type="protein sequence ID" value="OXU16868.1"/>
    <property type="molecule type" value="Genomic_DNA"/>
</dbReference>
<feature type="region of interest" description="Disordered" evidence="1">
    <location>
        <begin position="136"/>
        <end position="156"/>
    </location>
</feature>
<proteinExistence type="predicted"/>
<gene>
    <name evidence="2" type="ORF">TSAR_001446</name>
</gene>
<dbReference type="Proteomes" id="UP000215335">
    <property type="component" value="Unassembled WGS sequence"/>
</dbReference>
<protein>
    <submittedName>
        <fullName evidence="2">Uncharacterized protein</fullName>
    </submittedName>
</protein>
<sequence length="210" mass="23697">MILAQTSEIPPTLGELTQWLDLLLFLGGIAREPVRLSPDLPAPTLPALPPSEEKPPQDIVPESDVQQDPAKEDDRLSTTPDIPPPPITSDHLTLMREKWAVLETEQRKALKLEQLQKLHELEQIREQLHQLVIPQASKPKDQHTSELPPRDPGPTAIMNKHATVPCYQMDGPRVDLRYVRYCQVCNLIGVSGTKNCPNCFLHRKFQSGEY</sequence>
<accession>A0A232EEW5</accession>
<feature type="region of interest" description="Disordered" evidence="1">
    <location>
        <begin position="40"/>
        <end position="90"/>
    </location>
</feature>
<evidence type="ECO:0000313" key="3">
    <source>
        <dbReference type="Proteomes" id="UP000215335"/>
    </source>
</evidence>
<comment type="caution">
    <text evidence="2">The sequence shown here is derived from an EMBL/GenBank/DDBJ whole genome shotgun (WGS) entry which is preliminary data.</text>
</comment>